<dbReference type="InterPro" id="IPR015330">
    <property type="entry name" value="DNA_primase/pol_bifunc_N"/>
</dbReference>
<feature type="domain" description="Primase C-terminal 2" evidence="1">
    <location>
        <begin position="244"/>
        <end position="308"/>
    </location>
</feature>
<sequence length="861" mass="99128">MNYWQEYGETLWGNGYTIVPIYAPDADKKGAGKRPIGKDWERTINDKEQIQRWAERYTKNGIGILTKYTPAVDIDVYDEDAVAHMADWVLENVGRAPCRIGREPKKLFLFRTESPFSKVKSGVWEDDFGQRHAVEILADGQQFVAYGIHPDTNRDYYWLDDENPLNNAADFDLEEISLDTAREIAAEFDRYAKEQGWTMVKRPMNGYEAIGTADEEDWAATAGIRKWDGTYEDLRDLVMKYPNPEDYENYIKVLAALQISCRDQEEAKSIAREWAMQAHNFDDGDFEYKWDKGFAHNASRLVTLGSIITEVREIEKAEQEEKAIEYREAFAECTDEKDWNAWAESFRKEPIFGMTRKTIVQVAAEAYLRIKNYRMTANDKKEQLGFDYGSKEMPIWLKKFVFSEENDCLIDKTSGSYISKGAFDFAYANMCKFEEETIKPVTFASLVRPIPIVCDAMYYPAMHGDMEETLWKPKPGINGPEFFIDESGKTWLNSFDPDSIPEPADELSPYDKKAVEIIKDFFVVLFPNDKERRYVMDWMAWIIQHPTKRINYSLLIRGAHGSGKSTLGVLMSAMLGRKNVGYVSNTVMNGRFSDWAEGDILKIVEEVYDKGDRYSAIERQKEYITNDRFQVEPKGRKPKVVVNTSSKMMFTNHFNALPLDENQRRYLVVSTQAENHLDMERVYGSKAERSRFFKNVYRAIDNHVPALKKWFLDWEISPEFDHKGHAPQDTEAFAIMADASNDGIQGVIVQLLRDGDARGVSNDVIFTPDLKNALLESEDIEFPKSNRLKNMLMELGYKPGGLIKLDGTTGRVYVRKRVKGAFDENGKLNADWARKTLKKHNDNVAKISKKPSDPFDDEDEV</sequence>
<dbReference type="Gene3D" id="3.40.50.300">
    <property type="entry name" value="P-loop containing nucleotide triphosphate hydrolases"/>
    <property type="match status" value="1"/>
</dbReference>
<dbReference type="GO" id="GO:0016817">
    <property type="term" value="F:hydrolase activity, acting on acid anhydrides"/>
    <property type="evidence" value="ECO:0007669"/>
    <property type="project" value="InterPro"/>
</dbReference>
<dbReference type="Pfam" id="PF08707">
    <property type="entry name" value="PriCT_2"/>
    <property type="match status" value="1"/>
</dbReference>
<dbReference type="CDD" id="cd04859">
    <property type="entry name" value="Prim_Pol"/>
    <property type="match status" value="1"/>
</dbReference>
<accession>A0A3Q9R848</accession>
<dbReference type="InterPro" id="IPR014819">
    <property type="entry name" value="PriCT_2"/>
</dbReference>
<feature type="domain" description="DNA primase/polymerase bifunctional N-terminal" evidence="2">
    <location>
        <begin position="13"/>
        <end position="168"/>
    </location>
</feature>
<evidence type="ECO:0000259" key="1">
    <source>
        <dbReference type="Pfam" id="PF08707"/>
    </source>
</evidence>
<reference evidence="4 5" key="1">
    <citation type="submission" date="2018-12" db="EMBL/GenBank/DDBJ databases">
        <title>Complete genome of Salmonella siphophage Season12.</title>
        <authorList>
            <person name="Xie Y."/>
            <person name="O'Leary C.J."/>
            <person name="Liu M."/>
            <person name="Gill J.J."/>
        </authorList>
    </citation>
    <scope>NUCLEOTIDE SEQUENCE [LARGE SCALE GENOMIC DNA]</scope>
</reference>
<protein>
    <submittedName>
        <fullName evidence="4">Putative DNA primase</fullName>
    </submittedName>
</protein>
<dbReference type="InterPro" id="IPR027417">
    <property type="entry name" value="P-loop_NTPase"/>
</dbReference>
<organism evidence="4 5">
    <name type="scientific">Salmonella phage Season12</name>
    <dbReference type="NCBI Taxonomy" id="2500556"/>
    <lineage>
        <taxon>Viruses</taxon>
        <taxon>Duplodnaviria</taxon>
        <taxon>Heunggongvirae</taxon>
        <taxon>Uroviricota</taxon>
        <taxon>Caudoviricetes</taxon>
        <taxon>Casjensviridae</taxon>
        <taxon>Chivirus</taxon>
        <taxon>Chivirus FSLSP030</taxon>
    </lineage>
</organism>
<dbReference type="SUPFAM" id="SSF52540">
    <property type="entry name" value="P-loop containing nucleoside triphosphate hydrolases"/>
    <property type="match status" value="1"/>
</dbReference>
<feature type="domain" description="NrS-1 polymerase-like helicase" evidence="3">
    <location>
        <begin position="557"/>
        <end position="665"/>
    </location>
</feature>
<dbReference type="InterPro" id="IPR045455">
    <property type="entry name" value="NrS-1_pol-like_helicase"/>
</dbReference>
<name>A0A3Q9R848_9CAUD</name>
<evidence type="ECO:0000313" key="4">
    <source>
        <dbReference type="EMBL" id="AZV00084.1"/>
    </source>
</evidence>
<dbReference type="SUPFAM" id="SSF56747">
    <property type="entry name" value="Prim-pol domain"/>
    <property type="match status" value="1"/>
</dbReference>
<proteinExistence type="predicted"/>
<gene>
    <name evidence="4" type="ORF">CPT_Season12_002</name>
</gene>
<dbReference type="Pfam" id="PF19263">
    <property type="entry name" value="DUF5906"/>
    <property type="match status" value="1"/>
</dbReference>
<evidence type="ECO:0000313" key="5">
    <source>
        <dbReference type="Proteomes" id="UP000287741"/>
    </source>
</evidence>
<dbReference type="Proteomes" id="UP000287741">
    <property type="component" value="Segment"/>
</dbReference>
<evidence type="ECO:0000259" key="3">
    <source>
        <dbReference type="Pfam" id="PF19263"/>
    </source>
</evidence>
<dbReference type="EMBL" id="MK286578">
    <property type="protein sequence ID" value="AZV00084.1"/>
    <property type="molecule type" value="Genomic_DNA"/>
</dbReference>
<evidence type="ECO:0000259" key="2">
    <source>
        <dbReference type="Pfam" id="PF09250"/>
    </source>
</evidence>
<dbReference type="Pfam" id="PF09250">
    <property type="entry name" value="Prim-Pol"/>
    <property type="match status" value="1"/>
</dbReference>